<protein>
    <submittedName>
        <fullName evidence="4">Trypsin-like peptidase domain-containing protein</fullName>
    </submittedName>
</protein>
<dbReference type="Pfam" id="PF13181">
    <property type="entry name" value="TPR_8"/>
    <property type="match status" value="1"/>
</dbReference>
<dbReference type="InterPro" id="IPR011990">
    <property type="entry name" value="TPR-like_helical_dom_sf"/>
</dbReference>
<feature type="repeat" description="TPR" evidence="3">
    <location>
        <begin position="180"/>
        <end position="213"/>
    </location>
</feature>
<evidence type="ECO:0000256" key="1">
    <source>
        <dbReference type="ARBA" id="ARBA00022737"/>
    </source>
</evidence>
<keyword evidence="2 3" id="KW-0802">TPR repeat</keyword>
<proteinExistence type="predicted"/>
<dbReference type="Gene3D" id="2.40.10.10">
    <property type="entry name" value="Trypsin-like serine proteases"/>
    <property type="match status" value="2"/>
</dbReference>
<dbReference type="RefSeq" id="WP_320291279.1">
    <property type="nucleotide sequence ID" value="NZ_JAVIIW010000070.1"/>
</dbReference>
<sequence>MVDAASVVGTYDSREDAARLVVRVSLSRPRHWQIRRDSLYLESARSIAMAWASRIGGIVAAGVILNACLVGTSYGKNSSSPVERCIRAKTPNDKVYYCSIALKGSPDRRTTERLLLRRGNALAQLGIFSEAVKDFSRLIQADPTVAGYVDNRTTALRSLGLYQEALADANHAVELAPHEAFVYHSRGLVFEGLKQFSAALSDFDQAVSLEPSNTGFIIERARIKVEAGRTGEAIEDLSRVISQEPNNLTALRQRGFARLAMGDLTSAASDLITYSRAVPNDPEVAAAIATISASAANAAAGAKSASSSSAESSSGTGVAQKQPEQSVGVTGTGFFVSSEGYVITNAHVVGNCSTLSAAAFAAPQANAQLVAKDNANDLALLKIAGKASAHAPLRSGVRTGEGIAAFGYPLYGLLASAGNFTAGNVSALAGVGDDTRYMQISAPVQPGNSGGPVLDQYGNVVGVVVSKLNVLKVAGAIDDIPQNVNFAIKASVLISFLQSSGVGTEAGSIDKPLSSADLADRAKSISVFLRCEN</sequence>
<evidence type="ECO:0000313" key="4">
    <source>
        <dbReference type="EMBL" id="MDX8483170.1"/>
    </source>
</evidence>
<organism evidence="4 5">
    <name type="scientific">Mesorhizobium album</name>
    <dbReference type="NCBI Taxonomy" id="3072314"/>
    <lineage>
        <taxon>Bacteria</taxon>
        <taxon>Pseudomonadati</taxon>
        <taxon>Pseudomonadota</taxon>
        <taxon>Alphaproteobacteria</taxon>
        <taxon>Hyphomicrobiales</taxon>
        <taxon>Phyllobacteriaceae</taxon>
        <taxon>Mesorhizobium</taxon>
    </lineage>
</organism>
<accession>A0ABU4YAN8</accession>
<name>A0ABU4YAN8_9HYPH</name>
<evidence type="ECO:0000256" key="2">
    <source>
        <dbReference type="ARBA" id="ARBA00022803"/>
    </source>
</evidence>
<reference evidence="4 5" key="1">
    <citation type="submission" date="2023-08" db="EMBL/GenBank/DDBJ databases">
        <title>Implementing the SeqCode for naming new Mesorhizobium species isolated from Vachellia karroo root nodules.</title>
        <authorList>
            <person name="Van Lill M."/>
        </authorList>
    </citation>
    <scope>NUCLEOTIDE SEQUENCE [LARGE SCALE GENOMIC DNA]</scope>
    <source>
        <strain evidence="4 5">VK24D</strain>
    </source>
</reference>
<dbReference type="PANTHER" id="PTHR44858:SF1">
    <property type="entry name" value="UDP-N-ACETYLGLUCOSAMINE--PEPTIDE N-ACETYLGLUCOSAMINYLTRANSFERASE SPINDLY-RELATED"/>
    <property type="match status" value="1"/>
</dbReference>
<dbReference type="Gene3D" id="1.25.40.10">
    <property type="entry name" value="Tetratricopeptide repeat domain"/>
    <property type="match status" value="2"/>
</dbReference>
<dbReference type="SUPFAM" id="SSF50494">
    <property type="entry name" value="Trypsin-like serine proteases"/>
    <property type="match status" value="1"/>
</dbReference>
<dbReference type="Pfam" id="PF14559">
    <property type="entry name" value="TPR_19"/>
    <property type="match status" value="1"/>
</dbReference>
<dbReference type="InterPro" id="IPR009003">
    <property type="entry name" value="Peptidase_S1_PA"/>
</dbReference>
<comment type="caution">
    <text evidence="4">The sequence shown here is derived from an EMBL/GenBank/DDBJ whole genome shotgun (WGS) entry which is preliminary data.</text>
</comment>
<keyword evidence="1" id="KW-0677">Repeat</keyword>
<gene>
    <name evidence="4" type="ORF">RFN28_32665</name>
</gene>
<dbReference type="PROSITE" id="PS50005">
    <property type="entry name" value="TPR"/>
    <property type="match status" value="2"/>
</dbReference>
<feature type="repeat" description="TPR" evidence="3">
    <location>
        <begin position="112"/>
        <end position="145"/>
    </location>
</feature>
<dbReference type="InterPro" id="IPR019734">
    <property type="entry name" value="TPR_rpt"/>
</dbReference>
<dbReference type="InterPro" id="IPR043504">
    <property type="entry name" value="Peptidase_S1_PA_chymotrypsin"/>
</dbReference>
<dbReference type="InterPro" id="IPR001940">
    <property type="entry name" value="Peptidase_S1C"/>
</dbReference>
<evidence type="ECO:0000313" key="5">
    <source>
        <dbReference type="Proteomes" id="UP001287059"/>
    </source>
</evidence>
<dbReference type="SUPFAM" id="SSF48452">
    <property type="entry name" value="TPR-like"/>
    <property type="match status" value="1"/>
</dbReference>
<evidence type="ECO:0000256" key="3">
    <source>
        <dbReference type="PROSITE-ProRule" id="PRU00339"/>
    </source>
</evidence>
<dbReference type="PRINTS" id="PR00834">
    <property type="entry name" value="PROTEASES2C"/>
</dbReference>
<dbReference type="SMART" id="SM00028">
    <property type="entry name" value="TPR"/>
    <property type="match status" value="4"/>
</dbReference>
<dbReference type="Proteomes" id="UP001287059">
    <property type="component" value="Unassembled WGS sequence"/>
</dbReference>
<dbReference type="EMBL" id="JAVIIW010000070">
    <property type="protein sequence ID" value="MDX8483170.1"/>
    <property type="molecule type" value="Genomic_DNA"/>
</dbReference>
<dbReference type="PANTHER" id="PTHR44858">
    <property type="entry name" value="TETRATRICOPEPTIDE REPEAT PROTEIN 6"/>
    <property type="match status" value="1"/>
</dbReference>
<keyword evidence="5" id="KW-1185">Reference proteome</keyword>
<dbReference type="Pfam" id="PF13365">
    <property type="entry name" value="Trypsin_2"/>
    <property type="match status" value="1"/>
</dbReference>
<dbReference type="InterPro" id="IPR050498">
    <property type="entry name" value="Ycf3"/>
</dbReference>